<dbReference type="InterPro" id="IPR018490">
    <property type="entry name" value="cNMP-bd_dom_sf"/>
</dbReference>
<comment type="caution">
    <text evidence="3">The sequence shown here is derived from an EMBL/GenBank/DDBJ whole genome shotgun (WGS) entry which is preliminary data.</text>
</comment>
<dbReference type="PANTHER" id="PTHR24567">
    <property type="entry name" value="CRP FAMILY TRANSCRIPTIONAL REGULATORY PROTEIN"/>
    <property type="match status" value="1"/>
</dbReference>
<dbReference type="SUPFAM" id="SSF49879">
    <property type="entry name" value="SMAD/FHA domain"/>
    <property type="match status" value="1"/>
</dbReference>
<dbReference type="RefSeq" id="WP_042085935.1">
    <property type="nucleotide sequence ID" value="NZ_BKCN01000005.1"/>
</dbReference>
<feature type="domain" description="Cyclic nucleotide-binding" evidence="2">
    <location>
        <begin position="1"/>
        <end position="87"/>
    </location>
</feature>
<dbReference type="EMBL" id="BKCN01000005">
    <property type="protein sequence ID" value="GER03682.1"/>
    <property type="molecule type" value="Genomic_DNA"/>
</dbReference>
<dbReference type="GO" id="GO:0003700">
    <property type="term" value="F:DNA-binding transcription factor activity"/>
    <property type="evidence" value="ECO:0007669"/>
    <property type="project" value="TreeGrafter"/>
</dbReference>
<organism evidence="3 4">
    <name type="scientific">Iodidimonas nitroreducens</name>
    <dbReference type="NCBI Taxonomy" id="1236968"/>
    <lineage>
        <taxon>Bacteria</taxon>
        <taxon>Pseudomonadati</taxon>
        <taxon>Pseudomonadota</taxon>
        <taxon>Alphaproteobacteria</taxon>
        <taxon>Iodidimonadales</taxon>
        <taxon>Iodidimonadaceae</taxon>
        <taxon>Iodidimonas</taxon>
    </lineage>
</organism>
<name>A0A5A7N5T5_9PROT</name>
<dbReference type="Proteomes" id="UP000324996">
    <property type="component" value="Unassembled WGS sequence"/>
</dbReference>
<feature type="domain" description="FHA" evidence="1">
    <location>
        <begin position="160"/>
        <end position="217"/>
    </location>
</feature>
<sequence length="255" mass="27749">MQTLKLKPGDLVYAEGDEAEAVYLIEEGAIEVSRQAAGRAVRLAVLGRGEIFGESGVIRNKAHSTSMKALTPCSLLEVTKPQFLKLFSDQNPLGLPMLRMLSERLEKVDERLLSGGGKSRDKALLIQIGMIRLLPAHEAMIKQMGEDGVIIEKLPFVVGLRTGQSDGGNTSDQHLLLGALKDYALSPEHFGLEKRDGYLIIRDLGSYLGTIVNDQPLSRFGQEATAILHMGANSVIAGPKSAPYQFRIMVEPKAL</sequence>
<dbReference type="InterPro" id="IPR014710">
    <property type="entry name" value="RmlC-like_jellyroll"/>
</dbReference>
<dbReference type="PROSITE" id="PS50042">
    <property type="entry name" value="CNMP_BINDING_3"/>
    <property type="match status" value="1"/>
</dbReference>
<reference evidence="3 4" key="1">
    <citation type="submission" date="2019-09" db="EMBL/GenBank/DDBJ databases">
        <title>NBRP : Genome information of microbial organism related human and environment.</title>
        <authorList>
            <person name="Hattori M."/>
            <person name="Oshima K."/>
            <person name="Inaba H."/>
            <person name="Suda W."/>
            <person name="Sakamoto M."/>
            <person name="Iino T."/>
            <person name="Kitahara M."/>
            <person name="Oshida Y."/>
            <person name="Iida T."/>
            <person name="Kudo T."/>
            <person name="Itoh T."/>
            <person name="Ohkuma M."/>
        </authorList>
    </citation>
    <scope>NUCLEOTIDE SEQUENCE [LARGE SCALE GENOMIC DNA]</scope>
    <source>
        <strain evidence="3 4">Q-1</strain>
    </source>
</reference>
<dbReference type="Pfam" id="PF00027">
    <property type="entry name" value="cNMP_binding"/>
    <property type="match status" value="1"/>
</dbReference>
<evidence type="ECO:0000313" key="3">
    <source>
        <dbReference type="EMBL" id="GER03682.1"/>
    </source>
</evidence>
<dbReference type="Pfam" id="PF00498">
    <property type="entry name" value="FHA"/>
    <property type="match status" value="1"/>
</dbReference>
<dbReference type="SMART" id="SM00100">
    <property type="entry name" value="cNMP"/>
    <property type="match status" value="1"/>
</dbReference>
<dbReference type="AlphaFoldDB" id="A0A5A7N5T5"/>
<evidence type="ECO:0000259" key="1">
    <source>
        <dbReference type="PROSITE" id="PS50006"/>
    </source>
</evidence>
<dbReference type="Gene3D" id="2.60.120.10">
    <property type="entry name" value="Jelly Rolls"/>
    <property type="match status" value="1"/>
</dbReference>
<dbReference type="Gene3D" id="2.60.200.20">
    <property type="match status" value="1"/>
</dbReference>
<keyword evidence="4" id="KW-1185">Reference proteome</keyword>
<accession>A0A5A7N5T5</accession>
<dbReference type="InterPro" id="IPR000253">
    <property type="entry name" value="FHA_dom"/>
</dbReference>
<dbReference type="PROSITE" id="PS50006">
    <property type="entry name" value="FHA_DOMAIN"/>
    <property type="match status" value="1"/>
</dbReference>
<evidence type="ECO:0000259" key="2">
    <source>
        <dbReference type="PROSITE" id="PS50042"/>
    </source>
</evidence>
<gene>
    <name evidence="3" type="ORF">JCM17846_13640</name>
</gene>
<protein>
    <recommendedName>
        <fullName evidence="5">Cyclic nucleotide-binding domain-containing protein</fullName>
    </recommendedName>
</protein>
<dbReference type="GO" id="GO:0005829">
    <property type="term" value="C:cytosol"/>
    <property type="evidence" value="ECO:0007669"/>
    <property type="project" value="TreeGrafter"/>
</dbReference>
<dbReference type="CDD" id="cd00038">
    <property type="entry name" value="CAP_ED"/>
    <property type="match status" value="1"/>
</dbReference>
<dbReference type="PANTHER" id="PTHR24567:SF74">
    <property type="entry name" value="HTH-TYPE TRANSCRIPTIONAL REGULATOR ARCR"/>
    <property type="match status" value="1"/>
</dbReference>
<dbReference type="CDD" id="cd00060">
    <property type="entry name" value="FHA"/>
    <property type="match status" value="1"/>
</dbReference>
<proteinExistence type="predicted"/>
<evidence type="ECO:0000313" key="4">
    <source>
        <dbReference type="Proteomes" id="UP000324996"/>
    </source>
</evidence>
<evidence type="ECO:0008006" key="5">
    <source>
        <dbReference type="Google" id="ProtNLM"/>
    </source>
</evidence>
<dbReference type="SUPFAM" id="SSF51206">
    <property type="entry name" value="cAMP-binding domain-like"/>
    <property type="match status" value="1"/>
</dbReference>
<dbReference type="InterPro" id="IPR050397">
    <property type="entry name" value="Env_Response_Regulators"/>
</dbReference>
<dbReference type="InterPro" id="IPR008984">
    <property type="entry name" value="SMAD_FHA_dom_sf"/>
</dbReference>
<dbReference type="InterPro" id="IPR000595">
    <property type="entry name" value="cNMP-bd_dom"/>
</dbReference>